<evidence type="ECO:0000313" key="2">
    <source>
        <dbReference type="Proteomes" id="UP000664369"/>
    </source>
</evidence>
<accession>A0ABS3QAZ6</accession>
<name>A0ABS3QAZ6_9BACT</name>
<keyword evidence="2" id="KW-1185">Reference proteome</keyword>
<dbReference type="Proteomes" id="UP000664369">
    <property type="component" value="Unassembled WGS sequence"/>
</dbReference>
<gene>
    <name evidence="1" type="ORF">J4E00_02405</name>
</gene>
<dbReference type="EMBL" id="JAGETZ010000001">
    <property type="protein sequence ID" value="MBO2007885.1"/>
    <property type="molecule type" value="Genomic_DNA"/>
</dbReference>
<sequence length="138" mass="16106">MVILKVAGYVDPETVAEIKRRFADAYPELKGMGLLTLLTRRNPEEVHIGHRFRFGLDKRRERVFALDYELVFVTQQYLKPFPSIPAGWHTISLFRVLQDSAIFRDTLPLAHDWYDNTQNLYISDLPPLTTPQLFEQIS</sequence>
<evidence type="ECO:0000313" key="1">
    <source>
        <dbReference type="EMBL" id="MBO2007885.1"/>
    </source>
</evidence>
<dbReference type="RefSeq" id="WP_208173410.1">
    <property type="nucleotide sequence ID" value="NZ_JAGETZ010000001.1"/>
</dbReference>
<organism evidence="1 2">
    <name type="scientific">Hymenobacter negativus</name>
    <dbReference type="NCBI Taxonomy" id="2795026"/>
    <lineage>
        <taxon>Bacteria</taxon>
        <taxon>Pseudomonadati</taxon>
        <taxon>Bacteroidota</taxon>
        <taxon>Cytophagia</taxon>
        <taxon>Cytophagales</taxon>
        <taxon>Hymenobacteraceae</taxon>
        <taxon>Hymenobacter</taxon>
    </lineage>
</organism>
<comment type="caution">
    <text evidence="1">The sequence shown here is derived from an EMBL/GenBank/DDBJ whole genome shotgun (WGS) entry which is preliminary data.</text>
</comment>
<reference evidence="1 2" key="1">
    <citation type="submission" date="2021-03" db="EMBL/GenBank/DDBJ databases">
        <authorList>
            <person name="Kim M.K."/>
        </authorList>
    </citation>
    <scope>NUCLEOTIDE SEQUENCE [LARGE SCALE GENOMIC DNA]</scope>
    <source>
        <strain evidence="1 2">BT442</strain>
    </source>
</reference>
<proteinExistence type="predicted"/>
<protein>
    <submittedName>
        <fullName evidence="1">Uncharacterized protein</fullName>
    </submittedName>
</protein>